<organism evidence="2 3">
    <name type="scientific">Polyporus arcularius HHB13444</name>
    <dbReference type="NCBI Taxonomy" id="1314778"/>
    <lineage>
        <taxon>Eukaryota</taxon>
        <taxon>Fungi</taxon>
        <taxon>Dikarya</taxon>
        <taxon>Basidiomycota</taxon>
        <taxon>Agaricomycotina</taxon>
        <taxon>Agaricomycetes</taxon>
        <taxon>Polyporales</taxon>
        <taxon>Polyporaceae</taxon>
        <taxon>Polyporus</taxon>
    </lineage>
</organism>
<dbReference type="STRING" id="1314778.A0A5C3NRE2"/>
<feature type="region of interest" description="Disordered" evidence="1">
    <location>
        <begin position="1"/>
        <end position="113"/>
    </location>
</feature>
<dbReference type="EMBL" id="ML211884">
    <property type="protein sequence ID" value="TFK79954.1"/>
    <property type="molecule type" value="Genomic_DNA"/>
</dbReference>
<evidence type="ECO:0000313" key="2">
    <source>
        <dbReference type="EMBL" id="TFK79954.1"/>
    </source>
</evidence>
<dbReference type="Proteomes" id="UP000308197">
    <property type="component" value="Unassembled WGS sequence"/>
</dbReference>
<accession>A0A5C3NRE2</accession>
<feature type="compositionally biased region" description="Polar residues" evidence="1">
    <location>
        <begin position="78"/>
        <end position="89"/>
    </location>
</feature>
<keyword evidence="3" id="KW-1185">Reference proteome</keyword>
<name>A0A5C3NRE2_9APHY</name>
<dbReference type="InParanoid" id="A0A5C3NRE2"/>
<sequence length="605" mass="62543">MSARPGSPIGERVRKRRRGLPTDAEDDTADTAQEPTPAREFATPPPVTPHTPPATPAIEVATPPSTPGVIQRTPALSPASTASDHSSVRTPPPYAPPSPLSPSPLSRTEKTRVDEGMVGLLAVRDAGLSPSPLIAEAEPSVAAPLTTPLATQASKAGPEQSGAPDDARGNLDTTLLPATTISTTPPTVTAAADSVEPAAPPAPVIPSSTPAIVHEPATVAPPPIIVHDTATDAAAVQPAIAHDTATDAAAVQPAIAHEPATVAAAQPPTVIAPAAVATTVGTMTAGGPTNNPVVTVAQTNNPALAPPAVHQVLGAAAQPLAALPQIVLGGPTPNVVPANAQLVPHTQVTAGAVPAAAAQNAPGLPVHNGVQGNVYGPPHVPVQAAQAPPPAMPLGPGPIAPAVPQLLPGFEDVPAAVRALVLNIADMSFPAQHVYGLSTVPRRLDWGKGRLERRLAEGISTTYVRYPGRVRTTWFFGRSGEPQSRVNVGVNLMYDTHEQAMDILYKKAKPPAAVPEIVFASRLQGQRQRGSFTETIVPFKNVFDARDGILAKTEDRRLNAVDFTDNDVIVVEAEFTRWKKTGSSGWSAFDVGFELAAIFLLWDSY</sequence>
<evidence type="ECO:0000256" key="1">
    <source>
        <dbReference type="SAM" id="MobiDB-lite"/>
    </source>
</evidence>
<gene>
    <name evidence="2" type="ORF">K466DRAFT_569935</name>
</gene>
<protein>
    <submittedName>
        <fullName evidence="2">Uncharacterized protein</fullName>
    </submittedName>
</protein>
<proteinExistence type="predicted"/>
<feature type="region of interest" description="Disordered" evidence="1">
    <location>
        <begin position="150"/>
        <end position="172"/>
    </location>
</feature>
<dbReference type="AlphaFoldDB" id="A0A5C3NRE2"/>
<feature type="compositionally biased region" description="Pro residues" evidence="1">
    <location>
        <begin position="90"/>
        <end position="102"/>
    </location>
</feature>
<evidence type="ECO:0000313" key="3">
    <source>
        <dbReference type="Proteomes" id="UP000308197"/>
    </source>
</evidence>
<reference evidence="2 3" key="1">
    <citation type="journal article" date="2019" name="Nat. Ecol. Evol.">
        <title>Megaphylogeny resolves global patterns of mushroom evolution.</title>
        <authorList>
            <person name="Varga T."/>
            <person name="Krizsan K."/>
            <person name="Foldi C."/>
            <person name="Dima B."/>
            <person name="Sanchez-Garcia M."/>
            <person name="Sanchez-Ramirez S."/>
            <person name="Szollosi G.J."/>
            <person name="Szarkandi J.G."/>
            <person name="Papp V."/>
            <person name="Albert L."/>
            <person name="Andreopoulos W."/>
            <person name="Angelini C."/>
            <person name="Antonin V."/>
            <person name="Barry K.W."/>
            <person name="Bougher N.L."/>
            <person name="Buchanan P."/>
            <person name="Buyck B."/>
            <person name="Bense V."/>
            <person name="Catcheside P."/>
            <person name="Chovatia M."/>
            <person name="Cooper J."/>
            <person name="Damon W."/>
            <person name="Desjardin D."/>
            <person name="Finy P."/>
            <person name="Geml J."/>
            <person name="Haridas S."/>
            <person name="Hughes K."/>
            <person name="Justo A."/>
            <person name="Karasinski D."/>
            <person name="Kautmanova I."/>
            <person name="Kiss B."/>
            <person name="Kocsube S."/>
            <person name="Kotiranta H."/>
            <person name="LaButti K.M."/>
            <person name="Lechner B.E."/>
            <person name="Liimatainen K."/>
            <person name="Lipzen A."/>
            <person name="Lukacs Z."/>
            <person name="Mihaltcheva S."/>
            <person name="Morgado L.N."/>
            <person name="Niskanen T."/>
            <person name="Noordeloos M.E."/>
            <person name="Ohm R.A."/>
            <person name="Ortiz-Santana B."/>
            <person name="Ovrebo C."/>
            <person name="Racz N."/>
            <person name="Riley R."/>
            <person name="Savchenko A."/>
            <person name="Shiryaev A."/>
            <person name="Soop K."/>
            <person name="Spirin V."/>
            <person name="Szebenyi C."/>
            <person name="Tomsovsky M."/>
            <person name="Tulloss R.E."/>
            <person name="Uehling J."/>
            <person name="Grigoriev I.V."/>
            <person name="Vagvolgyi C."/>
            <person name="Papp T."/>
            <person name="Martin F.M."/>
            <person name="Miettinen O."/>
            <person name="Hibbett D.S."/>
            <person name="Nagy L.G."/>
        </authorList>
    </citation>
    <scope>NUCLEOTIDE SEQUENCE [LARGE SCALE GENOMIC DNA]</scope>
    <source>
        <strain evidence="2 3">HHB13444</strain>
    </source>
</reference>
<feature type="compositionally biased region" description="Pro residues" evidence="1">
    <location>
        <begin position="43"/>
        <end position="55"/>
    </location>
</feature>